<evidence type="ECO:0000313" key="5">
    <source>
        <dbReference type="EMBL" id="SDF14045.1"/>
    </source>
</evidence>
<evidence type="ECO:0000256" key="1">
    <source>
        <dbReference type="ARBA" id="ARBA00005772"/>
    </source>
</evidence>
<sequence length="294" mass="32825">MRATLFRLYFQGPLKALPRAPTLLGHLLWWYRYTHGREALEELLERLQQEPPFRLSSVYPEGWLPRPKLPPVQVEETALRKALKSLSLVRLDTFQALAERGEEALLEAPEVLGGARPPEVRRLRRTRVGVDRAAGTARPGVLFTQEYLFPDPKTPHALYVLGEAPFDLGEALAFVGEMGYGGQAGVGLGRFRVEGPFPVDLPEAEAPNAYATLAPGPLEGALYYEVEPYWGRLGGAYVGAKPFKRPHLRTKEGSVYRRPTHRLLEVTPTEPPEAGARVWEALSVFPLGVRVWDS</sequence>
<evidence type="ECO:0000256" key="3">
    <source>
        <dbReference type="ARBA" id="ARBA00022884"/>
    </source>
</evidence>
<evidence type="ECO:0000313" key="6">
    <source>
        <dbReference type="Proteomes" id="UP000199446"/>
    </source>
</evidence>
<dbReference type="GO" id="GO:0051607">
    <property type="term" value="P:defense response to virus"/>
    <property type="evidence" value="ECO:0007669"/>
    <property type="project" value="UniProtKB-KW"/>
</dbReference>
<name>A0A1G7IN47_9DEIN</name>
<dbReference type="STRING" id="482827.SAMN04488243_12726"/>
<keyword evidence="3" id="KW-0694">RNA-binding</keyword>
<dbReference type="NCBIfam" id="TIGR01903">
    <property type="entry name" value="cas5_csm4"/>
    <property type="match status" value="1"/>
</dbReference>
<evidence type="ECO:0000256" key="2">
    <source>
        <dbReference type="ARBA" id="ARBA00016109"/>
    </source>
</evidence>
<dbReference type="InterPro" id="IPR005510">
    <property type="entry name" value="Csm4"/>
</dbReference>
<dbReference type="Proteomes" id="UP000199446">
    <property type="component" value="Unassembled WGS sequence"/>
</dbReference>
<dbReference type="OrthoDB" id="24506at2"/>
<dbReference type="RefSeq" id="WP_093008083.1">
    <property type="nucleotide sequence ID" value="NZ_FNBC01000027.1"/>
</dbReference>
<protein>
    <recommendedName>
        <fullName evidence="2">CRISPR system Cms protein Csm4</fullName>
    </recommendedName>
</protein>
<comment type="similarity">
    <text evidence="1">Belongs to the CRISPR-associated Csm4 family.</text>
</comment>
<keyword evidence="4" id="KW-0051">Antiviral defense</keyword>
<keyword evidence="6" id="KW-1185">Reference proteome</keyword>
<proteinExistence type="inferred from homology"/>
<dbReference type="AlphaFoldDB" id="A0A1G7IN47"/>
<organism evidence="5 6">
    <name type="scientific">Thermus arciformis</name>
    <dbReference type="NCBI Taxonomy" id="482827"/>
    <lineage>
        <taxon>Bacteria</taxon>
        <taxon>Thermotogati</taxon>
        <taxon>Deinococcota</taxon>
        <taxon>Deinococci</taxon>
        <taxon>Thermales</taxon>
        <taxon>Thermaceae</taxon>
        <taxon>Thermus</taxon>
    </lineage>
</organism>
<dbReference type="GO" id="GO:0003723">
    <property type="term" value="F:RNA binding"/>
    <property type="evidence" value="ECO:0007669"/>
    <property type="project" value="UniProtKB-KW"/>
</dbReference>
<evidence type="ECO:0000256" key="4">
    <source>
        <dbReference type="ARBA" id="ARBA00023118"/>
    </source>
</evidence>
<dbReference type="EMBL" id="FNBC01000027">
    <property type="protein sequence ID" value="SDF14045.1"/>
    <property type="molecule type" value="Genomic_DNA"/>
</dbReference>
<gene>
    <name evidence="5" type="ORF">SAMN04488243_12726</name>
</gene>
<accession>A0A1G7IN47</accession>
<reference evidence="6" key="1">
    <citation type="submission" date="2016-10" db="EMBL/GenBank/DDBJ databases">
        <authorList>
            <person name="Varghese N."/>
            <person name="Submissions S."/>
        </authorList>
    </citation>
    <scope>NUCLEOTIDE SEQUENCE [LARGE SCALE GENOMIC DNA]</scope>
    <source>
        <strain evidence="6">CGMCC 1.6992</strain>
    </source>
</reference>